<comment type="subcellular location">
    <subcellularLocation>
        <location evidence="7">Cytoplasm</location>
    </subcellularLocation>
</comment>
<comment type="similarity">
    <text evidence="7">Belongs to the shikimate kinase family.</text>
</comment>
<keyword evidence="7" id="KW-0460">Magnesium</keyword>
<keyword evidence="7" id="KW-0963">Cytoplasm</keyword>
<protein>
    <recommendedName>
        <fullName evidence="7">Shikimate kinase</fullName>
        <shortName evidence="7">SK</shortName>
        <ecNumber evidence="7">2.7.1.71</ecNumber>
    </recommendedName>
</protein>
<comment type="caution">
    <text evidence="8">The sequence shown here is derived from an EMBL/GenBank/DDBJ whole genome shotgun (WGS) entry which is preliminary data.</text>
</comment>
<keyword evidence="6 7" id="KW-0057">Aromatic amino acid biosynthesis</keyword>
<feature type="binding site" evidence="7">
    <location>
        <position position="116"/>
    </location>
    <ligand>
        <name>ATP</name>
        <dbReference type="ChEBI" id="CHEBI:30616"/>
    </ligand>
</feature>
<reference evidence="8 9" key="1">
    <citation type="submission" date="2018-06" db="EMBL/GenBank/DDBJ databases">
        <title>Genomic Encyclopedia of Type Strains, Phase I: the one thousand microbial genomes (KMG-I) project.</title>
        <authorList>
            <person name="Kyrpides N."/>
        </authorList>
    </citation>
    <scope>NUCLEOTIDE SEQUENCE [LARGE SCALE GENOMIC DNA]</scope>
    <source>
        <strain evidence="8 9">DSM 19573</strain>
    </source>
</reference>
<dbReference type="GO" id="GO:0008652">
    <property type="term" value="P:amino acid biosynthetic process"/>
    <property type="evidence" value="ECO:0007669"/>
    <property type="project" value="UniProtKB-KW"/>
</dbReference>
<dbReference type="SUPFAM" id="SSF52540">
    <property type="entry name" value="P-loop containing nucleoside triphosphate hydrolases"/>
    <property type="match status" value="1"/>
</dbReference>
<comment type="pathway">
    <text evidence="7">Metabolic intermediate biosynthesis; chorismate biosynthesis; chorismate from D-erythrose 4-phosphate and phosphoenolpyruvate: step 5/7.</text>
</comment>
<keyword evidence="2 7" id="KW-0808">Transferase</keyword>
<sequence>MKNIILIGMPSSGKSTVGVVIAKYLGMDFADTDVVLQTQQNRQLQDIINKDGIDRFLEIEESTILSLNCQNTVLATGGSAVYSEKAMNSLKRNGIVIYLNIDMKAVNKRLKNIKTRGVVLSPGETLEKIYRKRKPLYERYADITIDSSEKTIDETIDSILERLASLS</sequence>
<dbReference type="InterPro" id="IPR027417">
    <property type="entry name" value="P-loop_NTPase"/>
</dbReference>
<dbReference type="GO" id="GO:0009073">
    <property type="term" value="P:aromatic amino acid family biosynthetic process"/>
    <property type="evidence" value="ECO:0007669"/>
    <property type="project" value="UniProtKB-KW"/>
</dbReference>
<accession>A0A318XPR7</accession>
<comment type="subunit">
    <text evidence="7">Monomer.</text>
</comment>
<evidence type="ECO:0000256" key="1">
    <source>
        <dbReference type="ARBA" id="ARBA00022605"/>
    </source>
</evidence>
<evidence type="ECO:0000313" key="8">
    <source>
        <dbReference type="EMBL" id="PYG88145.1"/>
    </source>
</evidence>
<dbReference type="CDD" id="cd00464">
    <property type="entry name" value="SK"/>
    <property type="match status" value="1"/>
</dbReference>
<comment type="catalytic activity">
    <reaction evidence="7">
        <text>shikimate + ATP = 3-phosphoshikimate + ADP + H(+)</text>
        <dbReference type="Rhea" id="RHEA:13121"/>
        <dbReference type="ChEBI" id="CHEBI:15378"/>
        <dbReference type="ChEBI" id="CHEBI:30616"/>
        <dbReference type="ChEBI" id="CHEBI:36208"/>
        <dbReference type="ChEBI" id="CHEBI:145989"/>
        <dbReference type="ChEBI" id="CHEBI:456216"/>
        <dbReference type="EC" id="2.7.1.71"/>
    </reaction>
</comment>
<proteinExistence type="inferred from homology"/>
<evidence type="ECO:0000256" key="2">
    <source>
        <dbReference type="ARBA" id="ARBA00022679"/>
    </source>
</evidence>
<organism evidence="8 9">
    <name type="scientific">Ruminiclostridium sufflavum DSM 19573</name>
    <dbReference type="NCBI Taxonomy" id="1121337"/>
    <lineage>
        <taxon>Bacteria</taxon>
        <taxon>Bacillati</taxon>
        <taxon>Bacillota</taxon>
        <taxon>Clostridia</taxon>
        <taxon>Eubacteriales</taxon>
        <taxon>Oscillospiraceae</taxon>
        <taxon>Ruminiclostridium</taxon>
    </lineage>
</organism>
<comment type="cofactor">
    <cofactor evidence="7">
        <name>Mg(2+)</name>
        <dbReference type="ChEBI" id="CHEBI:18420"/>
    </cofactor>
    <text evidence="7">Binds 1 Mg(2+) ion per subunit.</text>
</comment>
<keyword evidence="4 7" id="KW-0418">Kinase</keyword>
<dbReference type="GO" id="GO:0005524">
    <property type="term" value="F:ATP binding"/>
    <property type="evidence" value="ECO:0007669"/>
    <property type="project" value="UniProtKB-UniRule"/>
</dbReference>
<evidence type="ECO:0000256" key="5">
    <source>
        <dbReference type="ARBA" id="ARBA00022840"/>
    </source>
</evidence>
<dbReference type="Proteomes" id="UP000248132">
    <property type="component" value="Unassembled WGS sequence"/>
</dbReference>
<comment type="function">
    <text evidence="7">Catalyzes the specific phosphorylation of the 3-hydroxyl group of shikimic acid using ATP as a cosubstrate.</text>
</comment>
<evidence type="ECO:0000256" key="7">
    <source>
        <dbReference type="HAMAP-Rule" id="MF_00109"/>
    </source>
</evidence>
<dbReference type="GO" id="GO:0005829">
    <property type="term" value="C:cytosol"/>
    <property type="evidence" value="ECO:0007669"/>
    <property type="project" value="TreeGrafter"/>
</dbReference>
<dbReference type="PANTHER" id="PTHR21087:SF16">
    <property type="entry name" value="SHIKIMATE KINASE 1, CHLOROPLASTIC"/>
    <property type="match status" value="1"/>
</dbReference>
<dbReference type="RefSeq" id="WP_110461530.1">
    <property type="nucleotide sequence ID" value="NZ_QKMR01000007.1"/>
</dbReference>
<dbReference type="GO" id="GO:0000287">
    <property type="term" value="F:magnesium ion binding"/>
    <property type="evidence" value="ECO:0007669"/>
    <property type="project" value="UniProtKB-UniRule"/>
</dbReference>
<gene>
    <name evidence="7" type="primary">aroK</name>
    <name evidence="8" type="ORF">LY28_01476</name>
</gene>
<feature type="binding site" evidence="7">
    <location>
        <position position="15"/>
    </location>
    <ligand>
        <name>Mg(2+)</name>
        <dbReference type="ChEBI" id="CHEBI:18420"/>
    </ligand>
</feature>
<dbReference type="AlphaFoldDB" id="A0A318XPR7"/>
<dbReference type="Gene3D" id="3.40.50.300">
    <property type="entry name" value="P-loop containing nucleotide triphosphate hydrolases"/>
    <property type="match status" value="1"/>
</dbReference>
<dbReference type="InterPro" id="IPR000623">
    <property type="entry name" value="Shikimate_kinase/TSH1"/>
</dbReference>
<evidence type="ECO:0000256" key="3">
    <source>
        <dbReference type="ARBA" id="ARBA00022741"/>
    </source>
</evidence>
<feature type="binding site" evidence="7">
    <location>
        <position position="133"/>
    </location>
    <ligand>
        <name>substrate</name>
    </ligand>
</feature>
<keyword evidence="3 7" id="KW-0547">Nucleotide-binding</keyword>
<dbReference type="InterPro" id="IPR031322">
    <property type="entry name" value="Shikimate/glucono_kinase"/>
</dbReference>
<keyword evidence="9" id="KW-1185">Reference proteome</keyword>
<dbReference type="Pfam" id="PF01202">
    <property type="entry name" value="SKI"/>
    <property type="match status" value="1"/>
</dbReference>
<dbReference type="OrthoDB" id="9800332at2"/>
<feature type="binding site" evidence="7">
    <location>
        <begin position="11"/>
        <end position="16"/>
    </location>
    <ligand>
        <name>ATP</name>
        <dbReference type="ChEBI" id="CHEBI:30616"/>
    </ligand>
</feature>
<dbReference type="PANTHER" id="PTHR21087">
    <property type="entry name" value="SHIKIMATE KINASE"/>
    <property type="match status" value="1"/>
</dbReference>
<comment type="caution">
    <text evidence="7">Lacks conserved residue(s) required for the propagation of feature annotation.</text>
</comment>
<dbReference type="EC" id="2.7.1.71" evidence="7"/>
<dbReference type="HAMAP" id="MF_00109">
    <property type="entry name" value="Shikimate_kinase"/>
    <property type="match status" value="1"/>
</dbReference>
<keyword evidence="1 7" id="KW-0028">Amino-acid biosynthesis</keyword>
<dbReference type="GO" id="GO:0004765">
    <property type="term" value="F:shikimate kinase activity"/>
    <property type="evidence" value="ECO:0007669"/>
    <property type="project" value="UniProtKB-UniRule"/>
</dbReference>
<feature type="binding site" evidence="7">
    <location>
        <position position="78"/>
    </location>
    <ligand>
        <name>substrate</name>
    </ligand>
</feature>
<feature type="binding site" evidence="7">
    <location>
        <position position="33"/>
    </location>
    <ligand>
        <name>substrate</name>
    </ligand>
</feature>
<name>A0A318XPR7_9FIRM</name>
<evidence type="ECO:0000256" key="4">
    <source>
        <dbReference type="ARBA" id="ARBA00022777"/>
    </source>
</evidence>
<dbReference type="PRINTS" id="PR01100">
    <property type="entry name" value="SHIKIMTKNASE"/>
</dbReference>
<keyword evidence="5 7" id="KW-0067">ATP-binding</keyword>
<keyword evidence="7" id="KW-0479">Metal-binding</keyword>
<evidence type="ECO:0000313" key="9">
    <source>
        <dbReference type="Proteomes" id="UP000248132"/>
    </source>
</evidence>
<dbReference type="GO" id="GO:0009423">
    <property type="term" value="P:chorismate biosynthetic process"/>
    <property type="evidence" value="ECO:0007669"/>
    <property type="project" value="UniProtKB-UniRule"/>
</dbReference>
<evidence type="ECO:0000256" key="6">
    <source>
        <dbReference type="ARBA" id="ARBA00023141"/>
    </source>
</evidence>
<dbReference type="UniPathway" id="UPA00053">
    <property type="reaction ID" value="UER00088"/>
</dbReference>
<dbReference type="EMBL" id="QKMR01000007">
    <property type="protein sequence ID" value="PYG88145.1"/>
    <property type="molecule type" value="Genomic_DNA"/>
</dbReference>